<gene>
    <name evidence="2" type="ORF">CGC53_00345</name>
</gene>
<keyword evidence="1" id="KW-0472">Membrane</keyword>
<accession>A0A250F6Z7</accession>
<feature type="transmembrane region" description="Helical" evidence="1">
    <location>
        <begin position="38"/>
        <end position="56"/>
    </location>
</feature>
<dbReference type="KEGG" id="clk:CGC53_00345"/>
<proteinExistence type="predicted"/>
<feature type="transmembrane region" description="Helical" evidence="1">
    <location>
        <begin position="62"/>
        <end position="83"/>
    </location>
</feature>
<keyword evidence="3" id="KW-1185">Reference proteome</keyword>
<protein>
    <submittedName>
        <fullName evidence="2">Uncharacterized protein</fullName>
    </submittedName>
</protein>
<sequence>MKEKKKIELQKEQKQFVSNYLSSVEENRDKSQDDFEKYINLLASGGVVISLTILEKVTDKNLTINCICIFFLGVLCFIVTLLLNLISHRKSIEVANYILSEISYDDIEKLGSDDFNFKINKKNRVIEILNDISIWTLIGGVILVFIFLGINISNL</sequence>
<organism evidence="2 3">
    <name type="scientific">Capnocytophaga leadbetteri</name>
    <dbReference type="NCBI Taxonomy" id="327575"/>
    <lineage>
        <taxon>Bacteria</taxon>
        <taxon>Pseudomonadati</taxon>
        <taxon>Bacteroidota</taxon>
        <taxon>Flavobacteriia</taxon>
        <taxon>Flavobacteriales</taxon>
        <taxon>Flavobacteriaceae</taxon>
        <taxon>Capnocytophaga</taxon>
    </lineage>
</organism>
<dbReference type="EMBL" id="CP022384">
    <property type="protein sequence ID" value="ATA80910.1"/>
    <property type="molecule type" value="Genomic_DNA"/>
</dbReference>
<evidence type="ECO:0000256" key="1">
    <source>
        <dbReference type="SAM" id="Phobius"/>
    </source>
</evidence>
<dbReference type="Proteomes" id="UP000217276">
    <property type="component" value="Chromosome"/>
</dbReference>
<dbReference type="AlphaFoldDB" id="A0A250F6Z7"/>
<reference evidence="3" key="1">
    <citation type="submission" date="2017-06" db="EMBL/GenBank/DDBJ databases">
        <title>Capnocytophaga spp. assemblies.</title>
        <authorList>
            <person name="Gulvik C.A."/>
        </authorList>
    </citation>
    <scope>NUCLEOTIDE SEQUENCE [LARGE SCALE GENOMIC DNA]</scope>
    <source>
        <strain evidence="3">H6253</strain>
    </source>
</reference>
<keyword evidence="1" id="KW-1133">Transmembrane helix</keyword>
<evidence type="ECO:0000313" key="2">
    <source>
        <dbReference type="EMBL" id="ATA80910.1"/>
    </source>
</evidence>
<feature type="transmembrane region" description="Helical" evidence="1">
    <location>
        <begin position="128"/>
        <end position="150"/>
    </location>
</feature>
<keyword evidence="1" id="KW-0812">Transmembrane</keyword>
<name>A0A250F6Z7_9FLAO</name>
<evidence type="ECO:0000313" key="3">
    <source>
        <dbReference type="Proteomes" id="UP000217276"/>
    </source>
</evidence>